<protein>
    <recommendedName>
        <fullName evidence="4">Zinc-regulated TonB-dependent outer membrane receptor</fullName>
    </recommendedName>
</protein>
<evidence type="ECO:0008006" key="4">
    <source>
        <dbReference type="Google" id="ProtNLM"/>
    </source>
</evidence>
<organism evidence="2 3">
    <name type="scientific">Sulfurihydrogenibium yellowstonense SS-5</name>
    <dbReference type="NCBI Taxonomy" id="432331"/>
    <lineage>
        <taxon>Bacteria</taxon>
        <taxon>Pseudomonadati</taxon>
        <taxon>Aquificota</taxon>
        <taxon>Aquificia</taxon>
        <taxon>Aquificales</taxon>
        <taxon>Hydrogenothermaceae</taxon>
        <taxon>Sulfurihydrogenibium</taxon>
    </lineage>
</organism>
<dbReference type="EMBL" id="ABZS01000125">
    <property type="protein sequence ID" value="EEP60255.1"/>
    <property type="molecule type" value="Genomic_DNA"/>
</dbReference>
<dbReference type="InterPro" id="IPR023614">
    <property type="entry name" value="Porin_dom_sf"/>
</dbReference>
<proteinExistence type="predicted"/>
<evidence type="ECO:0000256" key="1">
    <source>
        <dbReference type="SAM" id="Coils"/>
    </source>
</evidence>
<dbReference type="Proteomes" id="UP000005540">
    <property type="component" value="Unassembled WGS sequence"/>
</dbReference>
<sequence>MKKYLLATLALFTFSYAENVEDLKKELEKQREIIIKLQERLNQLEQQQEVLNQTKEKLQNLRTESSIDRILSNPFSQAKFVPDISLITDFSYVSRSLTDDTYKSVQIPGFNHGFFHSHGDHGHGHEPYNAERGFNYNYSEMYISSAVDPYFDLVGVFHLGKDSFEIEEGYFQTRGLPYNLKLKGGKFYSEFGRLNKFHHHVWNFADAPLIYRAIFGEHNLNETGIQLSWLAPTPFYLLTGFEVFQGDNENNFNRNGFEVCTQINTTTKECTSNTYIKINDTKKPNLFTFFIKPSFDIGNTSILTGVSYAQGKTRINHLEDDKPHALSGDTKIYGFELTARHTLDSYRYLLLQSEYFYRKFDGTRFGYNDSGNLLTSRLEKKQAGFYVEGIYKFAQRWRGGLRYDLINKNDVFVNGKNINLPDNMYKYSAMIDFLPSEFSRIRLQYNYDRSLFTEDLKRKPNNEIILQFNLAIGAHGAHGF</sequence>
<accession>C4FKZ4</accession>
<dbReference type="OrthoDB" id="9788733at2"/>
<keyword evidence="3" id="KW-1185">Reference proteome</keyword>
<dbReference type="Gene3D" id="2.40.160.10">
    <property type="entry name" value="Porin"/>
    <property type="match status" value="1"/>
</dbReference>
<gene>
    <name evidence="2" type="ORF">SULYE_1248</name>
</gene>
<evidence type="ECO:0000313" key="2">
    <source>
        <dbReference type="EMBL" id="EEP60255.1"/>
    </source>
</evidence>
<keyword evidence="1" id="KW-0175">Coiled coil</keyword>
<feature type="coiled-coil region" evidence="1">
    <location>
        <begin position="17"/>
        <end position="64"/>
    </location>
</feature>
<dbReference type="SUPFAM" id="SSF56935">
    <property type="entry name" value="Porins"/>
    <property type="match status" value="1"/>
</dbReference>
<evidence type="ECO:0000313" key="3">
    <source>
        <dbReference type="Proteomes" id="UP000005540"/>
    </source>
</evidence>
<dbReference type="RefSeq" id="WP_007547447.1">
    <property type="nucleotide sequence ID" value="NZ_ABZS01000125.1"/>
</dbReference>
<name>C4FKZ4_9AQUI</name>
<dbReference type="AlphaFoldDB" id="C4FKZ4"/>
<comment type="caution">
    <text evidence="2">The sequence shown here is derived from an EMBL/GenBank/DDBJ whole genome shotgun (WGS) entry which is preliminary data.</text>
</comment>
<reference evidence="2 3" key="1">
    <citation type="submission" date="2009-04" db="EMBL/GenBank/DDBJ databases">
        <authorList>
            <person name="Reysenbach A.-L."/>
            <person name="Heidelberg J.F."/>
            <person name="Nelson W.C."/>
        </authorList>
    </citation>
    <scope>NUCLEOTIDE SEQUENCE [LARGE SCALE GENOMIC DNA]</scope>
    <source>
        <strain evidence="2 3">SS-5</strain>
    </source>
</reference>